<keyword evidence="3" id="KW-1185">Reference proteome</keyword>
<name>A0ABR7J6B0_9FLAO</name>
<dbReference type="RefSeq" id="WP_187009656.1">
    <property type="nucleotide sequence ID" value="NZ_JACRUI010000002.1"/>
</dbReference>
<keyword evidence="1" id="KW-0732">Signal</keyword>
<protein>
    <recommendedName>
        <fullName evidence="4">PsbP C-terminal domain-containing protein</fullName>
    </recommendedName>
</protein>
<dbReference type="Proteomes" id="UP000629963">
    <property type="component" value="Unassembled WGS sequence"/>
</dbReference>
<comment type="caution">
    <text evidence="2">The sequence shown here is derived from an EMBL/GenBank/DDBJ whole genome shotgun (WGS) entry which is preliminary data.</text>
</comment>
<evidence type="ECO:0000313" key="3">
    <source>
        <dbReference type="Proteomes" id="UP000629963"/>
    </source>
</evidence>
<organism evidence="2 3">
    <name type="scientific">Flavobacterium kayseriense</name>
    <dbReference type="NCBI Taxonomy" id="2764714"/>
    <lineage>
        <taxon>Bacteria</taxon>
        <taxon>Pseudomonadati</taxon>
        <taxon>Bacteroidota</taxon>
        <taxon>Flavobacteriia</taxon>
        <taxon>Flavobacteriales</taxon>
        <taxon>Flavobacteriaceae</taxon>
        <taxon>Flavobacterium</taxon>
    </lineage>
</organism>
<reference evidence="2 3" key="1">
    <citation type="submission" date="2020-08" db="EMBL/GenBank/DDBJ databases">
        <title>Description of novel Flavobacterium F-380 isolate.</title>
        <authorList>
            <person name="Saticioglu I.B."/>
            <person name="Duman M."/>
            <person name="Altun S."/>
        </authorList>
    </citation>
    <scope>NUCLEOTIDE SEQUENCE [LARGE SCALE GENOMIC DNA]</scope>
    <source>
        <strain evidence="2 3">F-380</strain>
    </source>
</reference>
<proteinExistence type="predicted"/>
<feature type="chain" id="PRO_5046186545" description="PsbP C-terminal domain-containing protein" evidence="1">
    <location>
        <begin position="20"/>
        <end position="176"/>
    </location>
</feature>
<evidence type="ECO:0008006" key="4">
    <source>
        <dbReference type="Google" id="ProtNLM"/>
    </source>
</evidence>
<feature type="signal peptide" evidence="1">
    <location>
        <begin position="1"/>
        <end position="19"/>
    </location>
</feature>
<dbReference type="EMBL" id="JACRUJ010000002">
    <property type="protein sequence ID" value="MBC5841060.1"/>
    <property type="molecule type" value="Genomic_DNA"/>
</dbReference>
<gene>
    <name evidence="2" type="ORF">H8R23_06555</name>
</gene>
<evidence type="ECO:0000313" key="2">
    <source>
        <dbReference type="EMBL" id="MBC5841060.1"/>
    </source>
</evidence>
<sequence length="176" mass="20553">MKNLFAVLTVISITLFSVAAKSQTKFNVQKAGNIFDISIPDYMTRTIGLNDVATVQYKNSVKDIYTIVIEDSKEELTIADIFYTSLQEFQEEFEADFIKDEEKRTSSKPIFTTKNNINFAEYDVSYYDKELKIDVYYLVGIAETKSHFYKILSWTNLENKEKFKTDFQKILYSLKQ</sequence>
<accession>A0ABR7J6B0</accession>
<evidence type="ECO:0000256" key="1">
    <source>
        <dbReference type="SAM" id="SignalP"/>
    </source>
</evidence>